<gene>
    <name evidence="1" type="ORF">F7O84_05010</name>
</gene>
<proteinExistence type="predicted"/>
<dbReference type="OrthoDB" id="1722540at2"/>
<name>A0A7V7QM92_9FIRM</name>
<dbReference type="Pfam" id="PF18937">
    <property type="entry name" value="DUF5685"/>
    <property type="match status" value="1"/>
</dbReference>
<dbReference type="RefSeq" id="WP_151142571.1">
    <property type="nucleotide sequence ID" value="NZ_WAGX01000004.1"/>
</dbReference>
<evidence type="ECO:0000313" key="2">
    <source>
        <dbReference type="Proteomes" id="UP000461768"/>
    </source>
</evidence>
<protein>
    <submittedName>
        <fullName evidence="1">Uncharacterized protein</fullName>
    </submittedName>
</protein>
<evidence type="ECO:0000313" key="1">
    <source>
        <dbReference type="EMBL" id="KAB1439749.1"/>
    </source>
</evidence>
<keyword evidence="2" id="KW-1185">Reference proteome</keyword>
<dbReference type="EMBL" id="WAGX01000004">
    <property type="protein sequence ID" value="KAB1439749.1"/>
    <property type="molecule type" value="Genomic_DNA"/>
</dbReference>
<organism evidence="1 2">
    <name type="scientific">Candidatus Galacturonatibacter soehngenii</name>
    <dbReference type="NCBI Taxonomy" id="2307010"/>
    <lineage>
        <taxon>Bacteria</taxon>
        <taxon>Bacillati</taxon>
        <taxon>Bacillota</taxon>
        <taxon>Clostridia</taxon>
        <taxon>Lachnospirales</taxon>
        <taxon>Lachnospiraceae</taxon>
        <taxon>Candidatus Galacturonatibacter</taxon>
    </lineage>
</organism>
<comment type="caution">
    <text evidence="1">The sequence shown here is derived from an EMBL/GenBank/DDBJ whole genome shotgun (WGS) entry which is preliminary data.</text>
</comment>
<dbReference type="InterPro" id="IPR043740">
    <property type="entry name" value="DUF5685"/>
</dbReference>
<dbReference type="AlphaFoldDB" id="A0A7V7QM92"/>
<accession>A0A7V7QM92</accession>
<sequence>MFGYVTINKPELKIKEYNRYHAYYCGLCHTLKERHGVLGQMTLTYDMTFLVLLLTSLYESDTTHMQKHCMVHPVKKHDLFVNEVSNYAADMNIALTYHHLLDDWNDEKKMNSLVGAKLLKRKYRSIEERYPRQCQVIESSLRKLCEYEKNKEKSLDVVSGCFGTLMAELFVMKQDMWEKTLRNLGFYLGKYIYIMDAYFDLEEDIKNNSYNPLLYYKHQKDYEDFCHDALTMMISEAANEFEKLPCVIDIEILRNILYGGVWSKYNTKKQKIERN</sequence>
<dbReference type="Proteomes" id="UP000461768">
    <property type="component" value="Unassembled WGS sequence"/>
</dbReference>
<reference evidence="1 2" key="1">
    <citation type="submission" date="2019-09" db="EMBL/GenBank/DDBJ databases">
        <authorList>
            <person name="Valk L.C."/>
        </authorList>
    </citation>
    <scope>NUCLEOTIDE SEQUENCE [LARGE SCALE GENOMIC DNA]</scope>
    <source>
        <strain evidence="1">GalUA</strain>
    </source>
</reference>
<reference evidence="1 2" key="2">
    <citation type="submission" date="2020-02" db="EMBL/GenBank/DDBJ databases">
        <title>Candidatus Galacturonibacter soehngenii shows hetero-acetogenic catabolism of galacturonic acid but lacks a canonical carbon monoxide dehydrogenase/acetyl-CoA synthase complex.</title>
        <authorList>
            <person name="Diender M."/>
            <person name="Stouten G.R."/>
            <person name="Petersen J.F."/>
            <person name="Nielsen P.H."/>
            <person name="Dueholm M.S."/>
            <person name="Pronk J.T."/>
            <person name="Van Loosdrecht M.C.M."/>
        </authorList>
    </citation>
    <scope>NUCLEOTIDE SEQUENCE [LARGE SCALE GENOMIC DNA]</scope>
    <source>
        <strain evidence="1">GalUA</strain>
    </source>
</reference>